<accession>A0A9N9DTW5</accession>
<sequence>KFKLSHGLFIDQNSVEQSYQTAFHVNSAPIVKNEIQQSIKLRNITQKFDSLLLSQGIVIPDSIQNLPFNSKILDLSATNDLYCEILCEQISIDFNIQSLKPTAQLISMIKAALNSKTPIDKLENVYRIFGHLIPTKVIIGNKLKRLVCFPENKLDEKIKINNEHEFMEFSEKENMLLKVWREKMRPFDSSYMFAIDSTPIEISQIPSWLELNKRNKSEWRIIKLFTVPLHKILEIEHQKKIEYFYQKQDCILMTGKNSIADYDAGYLQIDFENVLKSNNYHLFGALVGSDDVKLADVFIRFSLKSIVGFSVSWHDFRKNYNQELEECKKRSYFLQWILIGCPIEIGYFDPVYHNLRIKHGIKKMKLTLDNVLKPVNSEDMLYSGTWIADINVDKLSYSHKNIILCEAECGLAPSIFFFNTNIASYRDTGLIKIYVKTINEEVFEFIKEYKELDVKIRHCVIFFENEVFVNSVLWNISHSLESF</sequence>
<reference evidence="1" key="1">
    <citation type="submission" date="2021-06" db="EMBL/GenBank/DDBJ databases">
        <authorList>
            <person name="Kallberg Y."/>
            <person name="Tangrot J."/>
            <person name="Rosling A."/>
        </authorList>
    </citation>
    <scope>NUCLEOTIDE SEQUENCE</scope>
    <source>
        <strain evidence="1">FL130A</strain>
    </source>
</reference>
<dbReference type="OrthoDB" id="2338404at2759"/>
<protein>
    <submittedName>
        <fullName evidence="1">6749_t:CDS:1</fullName>
    </submittedName>
</protein>
<organism evidence="1 2">
    <name type="scientific">Ambispora leptoticha</name>
    <dbReference type="NCBI Taxonomy" id="144679"/>
    <lineage>
        <taxon>Eukaryota</taxon>
        <taxon>Fungi</taxon>
        <taxon>Fungi incertae sedis</taxon>
        <taxon>Mucoromycota</taxon>
        <taxon>Glomeromycotina</taxon>
        <taxon>Glomeromycetes</taxon>
        <taxon>Archaeosporales</taxon>
        <taxon>Ambisporaceae</taxon>
        <taxon>Ambispora</taxon>
    </lineage>
</organism>
<dbReference type="Proteomes" id="UP000789508">
    <property type="component" value="Unassembled WGS sequence"/>
</dbReference>
<evidence type="ECO:0000313" key="1">
    <source>
        <dbReference type="EMBL" id="CAG8650858.1"/>
    </source>
</evidence>
<keyword evidence="2" id="KW-1185">Reference proteome</keyword>
<dbReference type="EMBL" id="CAJVPS010009522">
    <property type="protein sequence ID" value="CAG8650858.1"/>
    <property type="molecule type" value="Genomic_DNA"/>
</dbReference>
<comment type="caution">
    <text evidence="1">The sequence shown here is derived from an EMBL/GenBank/DDBJ whole genome shotgun (WGS) entry which is preliminary data.</text>
</comment>
<proteinExistence type="predicted"/>
<gene>
    <name evidence="1" type="ORF">ALEPTO_LOCUS10003</name>
</gene>
<evidence type="ECO:0000313" key="2">
    <source>
        <dbReference type="Proteomes" id="UP000789508"/>
    </source>
</evidence>
<feature type="non-terminal residue" evidence="1">
    <location>
        <position position="483"/>
    </location>
</feature>
<name>A0A9N9DTW5_9GLOM</name>
<dbReference type="AlphaFoldDB" id="A0A9N9DTW5"/>